<dbReference type="AlphaFoldDB" id="A0A1H7J9Z9"/>
<dbReference type="RefSeq" id="WP_075005311.1">
    <property type="nucleotide sequence ID" value="NZ_FOAP01000002.1"/>
</dbReference>
<proteinExistence type="predicted"/>
<evidence type="ECO:0000313" key="2">
    <source>
        <dbReference type="Proteomes" id="UP000182719"/>
    </source>
</evidence>
<sequence length="180" mass="19982">MRWLAWVGAVCAASGCILPQDDIFLEELPERRNRPPRLVESQTEPQARVIQDFGAAGFCDLVFSVIVEDPDVDDRISVKWYLDYNPQNPIGPYRETDLSRNGQAQRGERGTLNINLRAANSPLREPGAHVVEALVTDSRLLANRQPESITHEGSDGGVIVNPGYVVTYSWFVTTVQGDCT</sequence>
<reference evidence="2" key="1">
    <citation type="submission" date="2016-10" db="EMBL/GenBank/DDBJ databases">
        <authorList>
            <person name="Varghese N."/>
            <person name="Submissions S."/>
        </authorList>
    </citation>
    <scope>NUCLEOTIDE SEQUENCE [LARGE SCALE GENOMIC DNA]</scope>
    <source>
        <strain evidence="2">DSM 17044</strain>
    </source>
</reference>
<protein>
    <recommendedName>
        <fullName evidence="3">Lipoprotein</fullName>
    </recommendedName>
</protein>
<keyword evidence="2" id="KW-1185">Reference proteome</keyword>
<accession>A0A1H7J9Z9</accession>
<evidence type="ECO:0008006" key="3">
    <source>
        <dbReference type="Google" id="ProtNLM"/>
    </source>
</evidence>
<dbReference type="EMBL" id="FOAP01000002">
    <property type="protein sequence ID" value="SEK71194.1"/>
    <property type="molecule type" value="Genomic_DNA"/>
</dbReference>
<dbReference type="PROSITE" id="PS51257">
    <property type="entry name" value="PROKAR_LIPOPROTEIN"/>
    <property type="match status" value="1"/>
</dbReference>
<gene>
    <name evidence="1" type="ORF">SAMN05444354_102145</name>
</gene>
<dbReference type="Proteomes" id="UP000182719">
    <property type="component" value="Unassembled WGS sequence"/>
</dbReference>
<name>A0A1H7J9Z9_STIAU</name>
<dbReference type="OrthoDB" id="5522957at2"/>
<organism evidence="1 2">
    <name type="scientific">Stigmatella aurantiaca</name>
    <dbReference type="NCBI Taxonomy" id="41"/>
    <lineage>
        <taxon>Bacteria</taxon>
        <taxon>Pseudomonadati</taxon>
        <taxon>Myxococcota</taxon>
        <taxon>Myxococcia</taxon>
        <taxon>Myxococcales</taxon>
        <taxon>Cystobacterineae</taxon>
        <taxon>Archangiaceae</taxon>
        <taxon>Stigmatella</taxon>
    </lineage>
</organism>
<evidence type="ECO:0000313" key="1">
    <source>
        <dbReference type="EMBL" id="SEK71194.1"/>
    </source>
</evidence>